<keyword evidence="3" id="KW-1185">Reference proteome</keyword>
<comment type="caution">
    <text evidence="2">The sequence shown here is derived from an EMBL/GenBank/DDBJ whole genome shotgun (WGS) entry which is preliminary data.</text>
</comment>
<reference evidence="3" key="1">
    <citation type="submission" date="2023-07" db="EMBL/GenBank/DDBJ databases">
        <title>The carbon used by Thiothrix.</title>
        <authorList>
            <person name="Chen L."/>
        </authorList>
    </citation>
    <scope>NUCLEOTIDE SEQUENCE [LARGE SCALE GENOMIC DNA]</scope>
</reference>
<dbReference type="Pfam" id="PF13657">
    <property type="entry name" value="Couple_hipA"/>
    <property type="match status" value="1"/>
</dbReference>
<evidence type="ECO:0000313" key="2">
    <source>
        <dbReference type="EMBL" id="MEB4593262.1"/>
    </source>
</evidence>
<evidence type="ECO:0000259" key="1">
    <source>
        <dbReference type="Pfam" id="PF13657"/>
    </source>
</evidence>
<organism evidence="2 3">
    <name type="scientific">Candidatus Thiothrix phosphatis</name>
    <dbReference type="NCBI Taxonomy" id="3112415"/>
    <lineage>
        <taxon>Bacteria</taxon>
        <taxon>Pseudomonadati</taxon>
        <taxon>Pseudomonadota</taxon>
        <taxon>Gammaproteobacteria</taxon>
        <taxon>Thiotrichales</taxon>
        <taxon>Thiotrichaceae</taxon>
        <taxon>Thiothrix</taxon>
    </lineage>
</organism>
<dbReference type="PANTHER" id="PTHR37419">
    <property type="entry name" value="SERINE/THREONINE-PROTEIN KINASE TOXIN HIPA"/>
    <property type="match status" value="1"/>
</dbReference>
<proteinExistence type="predicted"/>
<dbReference type="PANTHER" id="PTHR37419:SF8">
    <property type="entry name" value="TOXIN YJJJ"/>
    <property type="match status" value="1"/>
</dbReference>
<protein>
    <submittedName>
        <fullName evidence="2">HipA N-terminal domain-containing protein</fullName>
    </submittedName>
</protein>
<gene>
    <name evidence="2" type="ORF">VSS37_19955</name>
</gene>
<dbReference type="RefSeq" id="WP_324698052.1">
    <property type="nucleotide sequence ID" value="NZ_JAYMYJ010000152.1"/>
</dbReference>
<sequence>MKTDCTFELFLNGAWREAGGMALLASADKGWQGAAYLGYAVDHAIEYAGRRDAPALSWTFPVSLAPLRTAVWPGFVMDLLPQGYGRQELLRQLGLPGRAEAGADWRLLLAGAGDPIGNCRAREAYEWLQARDTARSQGFPLAEVAQRGEHFAEYLANYGLFVAGSSGVQGEWPKLLLTEDHSGQFFLDHILQGRALFIPRFDRELTSSGVQRHAQESVYALCQCSGFGSQLTHNAVCTALASGLAAMCEPLAALPDKMRQSGVPAGIVERFAPLCRDAAAQLEACC</sequence>
<dbReference type="EMBL" id="JAYMYJ010000152">
    <property type="protein sequence ID" value="MEB4593262.1"/>
    <property type="molecule type" value="Genomic_DNA"/>
</dbReference>
<evidence type="ECO:0000313" key="3">
    <source>
        <dbReference type="Proteomes" id="UP001308005"/>
    </source>
</evidence>
<name>A0ABU6D2H7_9GAMM</name>
<dbReference type="Proteomes" id="UP001308005">
    <property type="component" value="Unassembled WGS sequence"/>
</dbReference>
<dbReference type="InterPro" id="IPR017508">
    <property type="entry name" value="HipA_N1"/>
</dbReference>
<dbReference type="InterPro" id="IPR052028">
    <property type="entry name" value="HipA_Ser/Thr_kinase"/>
</dbReference>
<accession>A0ABU6D2H7</accession>
<feature type="domain" description="HipA N-terminal subdomain 1" evidence="1">
    <location>
        <begin position="46"/>
        <end position="118"/>
    </location>
</feature>